<dbReference type="CDD" id="cd01285">
    <property type="entry name" value="nucleoside_deaminase"/>
    <property type="match status" value="1"/>
</dbReference>
<dbReference type="SUPFAM" id="SSF53927">
    <property type="entry name" value="Cytidine deaminase-like"/>
    <property type="match status" value="1"/>
</dbReference>
<sequence length="150" mass="16424">MSEANHDAYMQEAINEARKGLATGGIPVGCVIVLNGEIIGRGYNQHVQQNSVIKHAEMSALENMGKLCSTDYQKCTVYTTLSPCPMCSGAIRLFGIKNIVIGENKTFLGDESLLKSEGVSLVVLNNLECIGLMNQFIQQHPEIWHEDIGQ</sequence>
<evidence type="ECO:0000313" key="4">
    <source>
        <dbReference type="EMBL" id="USD20844.1"/>
    </source>
</evidence>
<dbReference type="PROSITE" id="PS51747">
    <property type="entry name" value="CYT_DCMP_DEAMINASES_2"/>
    <property type="match status" value="1"/>
</dbReference>
<evidence type="ECO:0000259" key="3">
    <source>
        <dbReference type="PROSITE" id="PS51747"/>
    </source>
</evidence>
<proteinExistence type="predicted"/>
<dbReference type="PANTHER" id="PTHR11079">
    <property type="entry name" value="CYTOSINE DEAMINASE FAMILY MEMBER"/>
    <property type="match status" value="1"/>
</dbReference>
<keyword evidence="1" id="KW-0479">Metal-binding</keyword>
<dbReference type="EMBL" id="CP092418">
    <property type="protein sequence ID" value="USD20844.1"/>
    <property type="molecule type" value="Genomic_DNA"/>
</dbReference>
<dbReference type="Pfam" id="PF00383">
    <property type="entry name" value="dCMP_cyt_deam_1"/>
    <property type="match status" value="1"/>
</dbReference>
<dbReference type="InterPro" id="IPR016192">
    <property type="entry name" value="APOBEC/CMP_deaminase_Zn-bd"/>
</dbReference>
<name>A0ABY4VFX3_9GAMM</name>
<keyword evidence="5" id="KW-1185">Reference proteome</keyword>
<gene>
    <name evidence="4" type="ORF">MJO52_17540</name>
</gene>
<dbReference type="InterPro" id="IPR002125">
    <property type="entry name" value="CMP_dCMP_dom"/>
</dbReference>
<evidence type="ECO:0000256" key="2">
    <source>
        <dbReference type="ARBA" id="ARBA00022833"/>
    </source>
</evidence>
<dbReference type="PROSITE" id="PS00903">
    <property type="entry name" value="CYT_DCMP_DEAMINASES_1"/>
    <property type="match status" value="1"/>
</dbReference>
<dbReference type="RefSeq" id="WP_252083249.1">
    <property type="nucleotide sequence ID" value="NZ_CP092418.1"/>
</dbReference>
<keyword evidence="2" id="KW-0862">Zinc</keyword>
<feature type="domain" description="CMP/dCMP-type deaminase" evidence="3">
    <location>
        <begin position="4"/>
        <end position="121"/>
    </location>
</feature>
<dbReference type="Proteomes" id="UP001055658">
    <property type="component" value="Chromosome"/>
</dbReference>
<evidence type="ECO:0000313" key="5">
    <source>
        <dbReference type="Proteomes" id="UP001055658"/>
    </source>
</evidence>
<dbReference type="Gene3D" id="3.40.140.10">
    <property type="entry name" value="Cytidine Deaminase, domain 2"/>
    <property type="match status" value="1"/>
</dbReference>
<dbReference type="PANTHER" id="PTHR11079:SF190">
    <property type="entry name" value="CYTOSINE DEAMINASE"/>
    <property type="match status" value="1"/>
</dbReference>
<accession>A0ABY4VFX3</accession>
<dbReference type="InterPro" id="IPR016193">
    <property type="entry name" value="Cytidine_deaminase-like"/>
</dbReference>
<organism evidence="4 5">
    <name type="scientific">Microbulbifer variabilis</name>
    <dbReference type="NCBI Taxonomy" id="266805"/>
    <lineage>
        <taxon>Bacteria</taxon>
        <taxon>Pseudomonadati</taxon>
        <taxon>Pseudomonadota</taxon>
        <taxon>Gammaproteobacteria</taxon>
        <taxon>Cellvibrionales</taxon>
        <taxon>Microbulbiferaceae</taxon>
        <taxon>Microbulbifer</taxon>
    </lineage>
</organism>
<evidence type="ECO:0000256" key="1">
    <source>
        <dbReference type="ARBA" id="ARBA00022723"/>
    </source>
</evidence>
<protein>
    <submittedName>
        <fullName evidence="4">Nucleoside deaminase</fullName>
    </submittedName>
</protein>
<reference evidence="4" key="1">
    <citation type="submission" date="2022-02" db="EMBL/GenBank/DDBJ databases">
        <title>Coral-associated bacteria.</title>
        <authorList>
            <person name="Tang K."/>
            <person name="Wang X."/>
        </authorList>
    </citation>
    <scope>NUCLEOTIDE SEQUENCE</scope>
    <source>
        <strain evidence="4">SCSIO 43006</strain>
    </source>
</reference>